<dbReference type="EMBL" id="WNDP01000008">
    <property type="protein sequence ID" value="KAF1027595.1"/>
    <property type="molecule type" value="Genomic_DNA"/>
</dbReference>
<reference evidence="2" key="1">
    <citation type="journal article" date="2020" name="MBio">
        <title>Horizontal gene transfer to a defensive symbiont with a reduced genome amongst a multipartite beetle microbiome.</title>
        <authorList>
            <person name="Waterworth S.C."/>
            <person name="Florez L.V."/>
            <person name="Rees E.R."/>
            <person name="Hertweck C."/>
            <person name="Kaltenpoth M."/>
            <person name="Kwan J.C."/>
        </authorList>
    </citation>
    <scope>NUCLEOTIDE SEQUENCE [LARGE SCALE GENOMIC DNA]</scope>
</reference>
<evidence type="ECO:0000313" key="1">
    <source>
        <dbReference type="EMBL" id="KAF1027595.1"/>
    </source>
</evidence>
<name>A0A833PHC6_ACIBZ</name>
<dbReference type="AlphaFoldDB" id="A0A833PHC6"/>
<gene>
    <name evidence="1" type="ORF">GAK29_00564</name>
</gene>
<comment type="caution">
    <text evidence="1">The sequence shown here is derived from an EMBL/GenBank/DDBJ whole genome shotgun (WGS) entry which is preliminary data.</text>
</comment>
<organism evidence="1 2">
    <name type="scientific">Acinetobacter bereziniae</name>
    <name type="common">Acinetobacter genomosp. 10</name>
    <dbReference type="NCBI Taxonomy" id="106648"/>
    <lineage>
        <taxon>Bacteria</taxon>
        <taxon>Pseudomonadati</taxon>
        <taxon>Pseudomonadota</taxon>
        <taxon>Gammaproteobacteria</taxon>
        <taxon>Moraxellales</taxon>
        <taxon>Moraxellaceae</taxon>
        <taxon>Acinetobacter</taxon>
    </lineage>
</organism>
<protein>
    <submittedName>
        <fullName evidence="1">Uncharacterized protein</fullName>
    </submittedName>
</protein>
<dbReference type="Proteomes" id="UP000490535">
    <property type="component" value="Unassembled WGS sequence"/>
</dbReference>
<sequence>MNEITTSKLLFYKNVNPSQDKYIGYSIIFNKIRKLMSNLIFKILDHGEIVQNNERALLLRFEFLKLLLTPRLPSKNILNDCKINDNYLIGRQYDGVVLQIVNDLNELFHEYQVIGSILNSAIIECYLESCAQYGRDKVKIYCRQSDIDIYREILKDVYDLNRDDFICNISDYRSSQPLEVLFSFGPFRSKGFSKFHEQIFLAPIYKKLVRFVWCGLKDEQEFGSDPVLSSYNFVSNMPLEVFEVSDDLNNEEELTVIDDDIGLLDLIVEPIFDDSTQSILIELSKNQGVLIRPKANVLVYNPNNTESKIYYLNANSIEDGLFLITHTVEADLGGVGFDISNAPLARIWKAALKELFNRSPEACLQQLHNAGVILKDPYRAIESWISFNGSVVTAPLKKIHFRLLLTKVLNDIKISEVMIGRRTIQGWERAWNEVEKSRGNAQKHGKLEHEIIDEQLISELYKYIDDEILRNKETFFFEISSGDGLKGTVTLEKINSVSFGYSAPTEKLNLHMHLALLEQYKII</sequence>
<proteinExistence type="predicted"/>
<evidence type="ECO:0000313" key="2">
    <source>
        <dbReference type="Proteomes" id="UP000490535"/>
    </source>
</evidence>
<accession>A0A833PHC6</accession>